<sequence length="249" mass="27237">MKERIDQFRRRAARYLGRDPLPVQPGQGVLSLSFDDFPKSAWEVAGPILKDHGIHATYYVAGGLCDGSNMDKVQFSERDLQEAFEGGHEVGCHTFSHTSVLRLDAASLKAELDRNSDWVAERLDGHRMSHFAYPFGDASLGAKGLLGRRFTHSRGVTDGVNTGVADRNNLLSIGLESRRLPDYDLEGLMAKTAESRGWLIAYGHDVEADPTPYGCTPQDLVRVISLARQAGLSILPVSSAFSMMSAKSA</sequence>
<dbReference type="InterPro" id="IPR051398">
    <property type="entry name" value="Polysacch_Deacetylase"/>
</dbReference>
<dbReference type="EMBL" id="BAAAEJ010000007">
    <property type="protein sequence ID" value="GAA0390010.1"/>
    <property type="molecule type" value="Genomic_DNA"/>
</dbReference>
<feature type="domain" description="NodB homology" evidence="6">
    <location>
        <begin position="28"/>
        <end position="249"/>
    </location>
</feature>
<name>A0ABN0YBI7_9CAUL</name>
<evidence type="ECO:0000256" key="1">
    <source>
        <dbReference type="ARBA" id="ARBA00003236"/>
    </source>
</evidence>
<gene>
    <name evidence="7" type="ORF">GCM10009093_15780</name>
</gene>
<dbReference type="PROSITE" id="PS51677">
    <property type="entry name" value="NODB"/>
    <property type="match status" value="1"/>
</dbReference>
<comment type="similarity">
    <text evidence="2">Belongs to the polysaccharide deacetylase family.</text>
</comment>
<dbReference type="PANTHER" id="PTHR34216:SF11">
    <property type="entry name" value="CHITOOLIGOSACCHARIDE DEACETYLASE"/>
    <property type="match status" value="1"/>
</dbReference>
<evidence type="ECO:0000256" key="2">
    <source>
        <dbReference type="ARBA" id="ARBA00010973"/>
    </source>
</evidence>
<dbReference type="Gene3D" id="3.20.20.370">
    <property type="entry name" value="Glycoside hydrolase/deacetylase"/>
    <property type="match status" value="1"/>
</dbReference>
<evidence type="ECO:0000256" key="5">
    <source>
        <dbReference type="ARBA" id="ARBA00032976"/>
    </source>
</evidence>
<dbReference type="Pfam" id="PF01522">
    <property type="entry name" value="Polysacc_deac_1"/>
    <property type="match status" value="1"/>
</dbReference>
<evidence type="ECO:0000256" key="3">
    <source>
        <dbReference type="ARBA" id="ARBA00020071"/>
    </source>
</evidence>
<dbReference type="InterPro" id="IPR002509">
    <property type="entry name" value="NODB_dom"/>
</dbReference>
<dbReference type="SUPFAM" id="SSF88713">
    <property type="entry name" value="Glycoside hydrolase/deacetylase"/>
    <property type="match status" value="1"/>
</dbReference>
<dbReference type="RefSeq" id="WP_167176542.1">
    <property type="nucleotide sequence ID" value="NZ_BAAAEJ010000007.1"/>
</dbReference>
<comment type="function">
    <text evidence="1">Is involved in generating a small heat-stable compound (Nod), an acylated oligomer of N-acetylglucosamine, that stimulates mitosis in various plant protoplasts.</text>
</comment>
<protein>
    <recommendedName>
        <fullName evidence="3">Chitooligosaccharide deacetylase</fullName>
    </recommendedName>
    <alternativeName>
        <fullName evidence="5">Nodulation protein B</fullName>
    </alternativeName>
</protein>
<dbReference type="CDD" id="cd10967">
    <property type="entry name" value="CE4_GLA_like_6s"/>
    <property type="match status" value="1"/>
</dbReference>
<accession>A0ABN0YBI7</accession>
<organism evidence="7 8">
    <name type="scientific">Brevundimonas terrae</name>
    <dbReference type="NCBI Taxonomy" id="363631"/>
    <lineage>
        <taxon>Bacteria</taxon>
        <taxon>Pseudomonadati</taxon>
        <taxon>Pseudomonadota</taxon>
        <taxon>Alphaproteobacteria</taxon>
        <taxon>Caulobacterales</taxon>
        <taxon>Caulobacteraceae</taxon>
        <taxon>Brevundimonas</taxon>
    </lineage>
</organism>
<evidence type="ECO:0000256" key="4">
    <source>
        <dbReference type="ARBA" id="ARBA00022729"/>
    </source>
</evidence>
<evidence type="ECO:0000313" key="7">
    <source>
        <dbReference type="EMBL" id="GAA0390010.1"/>
    </source>
</evidence>
<keyword evidence="4" id="KW-0732">Signal</keyword>
<evidence type="ECO:0000259" key="6">
    <source>
        <dbReference type="PROSITE" id="PS51677"/>
    </source>
</evidence>
<dbReference type="Proteomes" id="UP001500791">
    <property type="component" value="Unassembled WGS sequence"/>
</dbReference>
<evidence type="ECO:0000313" key="8">
    <source>
        <dbReference type="Proteomes" id="UP001500791"/>
    </source>
</evidence>
<proteinExistence type="inferred from homology"/>
<comment type="caution">
    <text evidence="7">The sequence shown here is derived from an EMBL/GenBank/DDBJ whole genome shotgun (WGS) entry which is preliminary data.</text>
</comment>
<reference evidence="7 8" key="1">
    <citation type="journal article" date="2019" name="Int. J. Syst. Evol. Microbiol.">
        <title>The Global Catalogue of Microorganisms (GCM) 10K type strain sequencing project: providing services to taxonomists for standard genome sequencing and annotation.</title>
        <authorList>
            <consortium name="The Broad Institute Genomics Platform"/>
            <consortium name="The Broad Institute Genome Sequencing Center for Infectious Disease"/>
            <person name="Wu L."/>
            <person name="Ma J."/>
        </authorList>
    </citation>
    <scope>NUCLEOTIDE SEQUENCE [LARGE SCALE GENOMIC DNA]</scope>
    <source>
        <strain evidence="7 8">JCM 13476</strain>
    </source>
</reference>
<dbReference type="InterPro" id="IPR011330">
    <property type="entry name" value="Glyco_hydro/deAcase_b/a-brl"/>
</dbReference>
<keyword evidence="8" id="KW-1185">Reference proteome</keyword>
<dbReference type="PANTHER" id="PTHR34216">
    <property type="match status" value="1"/>
</dbReference>